<evidence type="ECO:0000259" key="10">
    <source>
        <dbReference type="Pfam" id="PF01490"/>
    </source>
</evidence>
<feature type="transmembrane region" description="Helical" evidence="9">
    <location>
        <begin position="200"/>
        <end position="223"/>
    </location>
</feature>
<dbReference type="PANTHER" id="PTHR22950">
    <property type="entry name" value="AMINO ACID TRANSPORTER"/>
    <property type="match status" value="1"/>
</dbReference>
<feature type="transmembrane region" description="Helical" evidence="9">
    <location>
        <begin position="275"/>
        <end position="298"/>
    </location>
</feature>
<dbReference type="Pfam" id="PF01490">
    <property type="entry name" value="Aa_trans"/>
    <property type="match status" value="1"/>
</dbReference>
<feature type="transmembrane region" description="Helical" evidence="9">
    <location>
        <begin position="173"/>
        <end position="193"/>
    </location>
</feature>
<dbReference type="InterPro" id="IPR013057">
    <property type="entry name" value="AA_transpt_TM"/>
</dbReference>
<sequence length="455" mass="51124">MNSTTVPKEKTQNGVLNHIELYQGPPPDEDEERYNVGAYHPLDGDLKTQAGTSSTWLAAWNVANCIQGAGILSLPYAVKEGGYAAIITHLMLTAFGCYTCKILANCLYETETNEDGTTRQVRVRSSYADIGDACWKNWGGRFINYVQLIDLIAVAALYLELPGFLMTDAFPNAGISQLAWTVITAFVVLPSIFLRTLTMIAWLSMLAVVAYFVMAACVVGYGISIATEWKAVSWQHFTLETFMVSFGLTLFHYDTVYAAIPSVEESMKHRNKFNVMINWTFVWLTVFNLLYGIMAYLTFGENTAELITDSLPRGPYHIVNLLVVMKALLTYPLMIFMIIHYIELIRFHFLPPCYGVTAERLPGTWAMVFRTVLVVFTLFLAIVVPHFRHFMGFIGAVMTPFVAYIIPCGCHLKLKHKELRYWEIALEIVIIFVAIVGGTLAVIFASKQLVEAYIP</sequence>
<keyword evidence="3" id="KW-0813">Transport</keyword>
<reference evidence="12" key="1">
    <citation type="submission" date="2025-08" db="UniProtKB">
        <authorList>
            <consortium name="RefSeq"/>
        </authorList>
    </citation>
    <scope>IDENTIFICATION</scope>
    <source>
        <tissue evidence="12">Testes</tissue>
    </source>
</reference>
<accession>A0ABM0LUV2</accession>
<comment type="similarity">
    <text evidence="2">Belongs to the amino acid/polyamine transporter 2 family.</text>
</comment>
<evidence type="ECO:0000256" key="8">
    <source>
        <dbReference type="ARBA" id="ARBA00023329"/>
    </source>
</evidence>
<protein>
    <submittedName>
        <fullName evidence="12">Vesicular inhibitory amino acid transporter-like</fullName>
    </submittedName>
</protein>
<comment type="subcellular location">
    <subcellularLocation>
        <location evidence="1">Cytoplasmic vesicle membrane</location>
        <topology evidence="1">Multi-pass membrane protein</topology>
    </subcellularLocation>
</comment>
<evidence type="ECO:0000256" key="7">
    <source>
        <dbReference type="ARBA" id="ARBA00023136"/>
    </source>
</evidence>
<feature type="transmembrane region" description="Helical" evidence="9">
    <location>
        <begin position="142"/>
        <end position="161"/>
    </location>
</feature>
<keyword evidence="8" id="KW-0968">Cytoplasmic vesicle</keyword>
<dbReference type="Gene3D" id="1.20.1740.10">
    <property type="entry name" value="Amino acid/polyamine transporter I"/>
    <property type="match status" value="1"/>
</dbReference>
<feature type="domain" description="Amino acid transporter transmembrane" evidence="10">
    <location>
        <begin position="52"/>
        <end position="442"/>
    </location>
</feature>
<dbReference type="Proteomes" id="UP000694865">
    <property type="component" value="Unplaced"/>
</dbReference>
<dbReference type="GeneID" id="102800754"/>
<feature type="transmembrane region" description="Helical" evidence="9">
    <location>
        <begin position="318"/>
        <end position="342"/>
    </location>
</feature>
<dbReference type="RefSeq" id="XP_006811543.1">
    <property type="nucleotide sequence ID" value="XM_006811480.1"/>
</dbReference>
<keyword evidence="11" id="KW-1185">Reference proteome</keyword>
<evidence type="ECO:0000256" key="9">
    <source>
        <dbReference type="SAM" id="Phobius"/>
    </source>
</evidence>
<keyword evidence="5" id="KW-0532">Neurotransmitter transport</keyword>
<dbReference type="PANTHER" id="PTHR22950:SF689">
    <property type="entry name" value="VESICULAR INHIBITORY AMINO ACID TRANSPORTER"/>
    <property type="match status" value="1"/>
</dbReference>
<feature type="transmembrane region" description="Helical" evidence="9">
    <location>
        <begin position="390"/>
        <end position="412"/>
    </location>
</feature>
<feature type="transmembrane region" description="Helical" evidence="9">
    <location>
        <begin position="363"/>
        <end position="384"/>
    </location>
</feature>
<organism evidence="11 12">
    <name type="scientific">Saccoglossus kowalevskii</name>
    <name type="common">Acorn worm</name>
    <dbReference type="NCBI Taxonomy" id="10224"/>
    <lineage>
        <taxon>Eukaryota</taxon>
        <taxon>Metazoa</taxon>
        <taxon>Hemichordata</taxon>
        <taxon>Enteropneusta</taxon>
        <taxon>Harrimaniidae</taxon>
        <taxon>Saccoglossus</taxon>
    </lineage>
</organism>
<proteinExistence type="inferred from homology"/>
<evidence type="ECO:0000256" key="4">
    <source>
        <dbReference type="ARBA" id="ARBA00022692"/>
    </source>
</evidence>
<keyword evidence="4 9" id="KW-0812">Transmembrane</keyword>
<evidence type="ECO:0000256" key="3">
    <source>
        <dbReference type="ARBA" id="ARBA00022448"/>
    </source>
</evidence>
<keyword evidence="6 9" id="KW-1133">Transmembrane helix</keyword>
<evidence type="ECO:0000256" key="6">
    <source>
        <dbReference type="ARBA" id="ARBA00022989"/>
    </source>
</evidence>
<evidence type="ECO:0000256" key="2">
    <source>
        <dbReference type="ARBA" id="ARBA00008066"/>
    </source>
</evidence>
<evidence type="ECO:0000256" key="1">
    <source>
        <dbReference type="ARBA" id="ARBA00004439"/>
    </source>
</evidence>
<evidence type="ECO:0000256" key="5">
    <source>
        <dbReference type="ARBA" id="ARBA00022775"/>
    </source>
</evidence>
<keyword evidence="7 9" id="KW-0472">Membrane</keyword>
<evidence type="ECO:0000313" key="11">
    <source>
        <dbReference type="Proteomes" id="UP000694865"/>
    </source>
</evidence>
<feature type="transmembrane region" description="Helical" evidence="9">
    <location>
        <begin position="243"/>
        <end position="263"/>
    </location>
</feature>
<feature type="transmembrane region" description="Helical" evidence="9">
    <location>
        <begin position="424"/>
        <end position="445"/>
    </location>
</feature>
<name>A0ABM0LUV2_SACKO</name>
<gene>
    <name evidence="12" type="primary">LOC102800754</name>
</gene>
<evidence type="ECO:0000313" key="12">
    <source>
        <dbReference type="RefSeq" id="XP_006811543.1"/>
    </source>
</evidence>